<dbReference type="RefSeq" id="WP_100687134.1">
    <property type="nucleotide sequence ID" value="NZ_JBHTBD010000001.1"/>
</dbReference>
<keyword evidence="5" id="KW-0812">Transmembrane</keyword>
<dbReference type="InterPro" id="IPR045584">
    <property type="entry name" value="Pilin-like"/>
</dbReference>
<dbReference type="Pfam" id="PF00114">
    <property type="entry name" value="Pilin"/>
    <property type="match status" value="1"/>
</dbReference>
<comment type="similarity">
    <text evidence="1 4">Belongs to the N-Me-Phe pilin family.</text>
</comment>
<evidence type="ECO:0000256" key="2">
    <source>
        <dbReference type="ARBA" id="ARBA00022481"/>
    </source>
</evidence>
<keyword evidence="7" id="KW-1185">Reference proteome</keyword>
<organism evidence="6 7">
    <name type="scientific">Marinobacter aromaticivorans</name>
    <dbReference type="NCBI Taxonomy" id="1494078"/>
    <lineage>
        <taxon>Bacteria</taxon>
        <taxon>Pseudomonadati</taxon>
        <taxon>Pseudomonadota</taxon>
        <taxon>Gammaproteobacteria</taxon>
        <taxon>Pseudomonadales</taxon>
        <taxon>Marinobacteraceae</taxon>
        <taxon>Marinobacter</taxon>
    </lineage>
</organism>
<keyword evidence="4" id="KW-0281">Fimbrium</keyword>
<dbReference type="Pfam" id="PF07963">
    <property type="entry name" value="N_methyl"/>
    <property type="match status" value="1"/>
</dbReference>
<dbReference type="InterPro" id="IPR012902">
    <property type="entry name" value="N_methyl_site"/>
</dbReference>
<dbReference type="EMBL" id="JBHTBD010000001">
    <property type="protein sequence ID" value="MFC7293852.1"/>
    <property type="molecule type" value="Genomic_DNA"/>
</dbReference>
<evidence type="ECO:0000313" key="6">
    <source>
        <dbReference type="EMBL" id="MFC7293852.1"/>
    </source>
</evidence>
<protein>
    <recommendedName>
        <fullName evidence="3">Pilin</fullName>
    </recommendedName>
</protein>
<name>A0ABW2ISE9_9GAMM</name>
<dbReference type="Gene3D" id="3.30.700.10">
    <property type="entry name" value="Glycoprotein, Type 4 Pilin"/>
    <property type="match status" value="1"/>
</dbReference>
<dbReference type="InterPro" id="IPR001082">
    <property type="entry name" value="Pilin"/>
</dbReference>
<keyword evidence="5" id="KW-1133">Transmembrane helix</keyword>
<gene>
    <name evidence="6" type="ORF">ACFQQA_03840</name>
</gene>
<dbReference type="NCBIfam" id="TIGR02532">
    <property type="entry name" value="IV_pilin_GFxxxE"/>
    <property type="match status" value="1"/>
</dbReference>
<evidence type="ECO:0000256" key="3">
    <source>
        <dbReference type="ARBA" id="ARBA00029638"/>
    </source>
</evidence>
<evidence type="ECO:0000256" key="4">
    <source>
        <dbReference type="RuleBase" id="RU000389"/>
    </source>
</evidence>
<dbReference type="PANTHER" id="PTHR30093:SF34">
    <property type="entry name" value="PREPILIN PEPTIDASE-DEPENDENT PROTEIN D"/>
    <property type="match status" value="1"/>
</dbReference>
<evidence type="ECO:0000256" key="5">
    <source>
        <dbReference type="SAM" id="Phobius"/>
    </source>
</evidence>
<dbReference type="SUPFAM" id="SSF54523">
    <property type="entry name" value="Pili subunits"/>
    <property type="match status" value="1"/>
</dbReference>
<evidence type="ECO:0000313" key="7">
    <source>
        <dbReference type="Proteomes" id="UP001596506"/>
    </source>
</evidence>
<comment type="caution">
    <text evidence="6">The sequence shown here is derived from an EMBL/GenBank/DDBJ whole genome shotgun (WGS) entry which is preliminary data.</text>
</comment>
<sequence>MTKSTGFTLIELMIVVAIIGILAAVAIPSYQSYIVKTQINRAVGELSAYKAPFEERAGSRGSVTNGDIGYTPSDLTTGSQAVDIGVLNLDGSGQLQVTMGGNAHPNLAGLVLSFERSSLGTWECVLDTSSAPAWRASYLPSGCRL</sequence>
<keyword evidence="5" id="KW-0472">Membrane</keyword>
<accession>A0ABW2ISE9</accession>
<feature type="transmembrane region" description="Helical" evidence="5">
    <location>
        <begin position="6"/>
        <end position="27"/>
    </location>
</feature>
<dbReference type="Proteomes" id="UP001596506">
    <property type="component" value="Unassembled WGS sequence"/>
</dbReference>
<reference evidence="7" key="1">
    <citation type="journal article" date="2019" name="Int. J. Syst. Evol. Microbiol.">
        <title>The Global Catalogue of Microorganisms (GCM) 10K type strain sequencing project: providing services to taxonomists for standard genome sequencing and annotation.</title>
        <authorList>
            <consortium name="The Broad Institute Genomics Platform"/>
            <consortium name="The Broad Institute Genome Sequencing Center for Infectious Disease"/>
            <person name="Wu L."/>
            <person name="Ma J."/>
        </authorList>
    </citation>
    <scope>NUCLEOTIDE SEQUENCE [LARGE SCALE GENOMIC DNA]</scope>
    <source>
        <strain evidence="7">CCUG 60559</strain>
    </source>
</reference>
<dbReference type="PANTHER" id="PTHR30093">
    <property type="entry name" value="GENERAL SECRETION PATHWAY PROTEIN G"/>
    <property type="match status" value="1"/>
</dbReference>
<keyword evidence="2" id="KW-0488">Methylation</keyword>
<evidence type="ECO:0000256" key="1">
    <source>
        <dbReference type="ARBA" id="ARBA00005233"/>
    </source>
</evidence>
<proteinExistence type="inferred from homology"/>
<dbReference type="PROSITE" id="PS00409">
    <property type="entry name" value="PROKAR_NTER_METHYL"/>
    <property type="match status" value="1"/>
</dbReference>